<dbReference type="InterPro" id="IPR053137">
    <property type="entry name" value="NLR-like"/>
</dbReference>
<dbReference type="PANTHER" id="PTHR46082">
    <property type="entry name" value="ATP/GTP-BINDING PROTEIN-RELATED"/>
    <property type="match status" value="1"/>
</dbReference>
<dbReference type="EMBL" id="MN970214">
    <property type="protein sequence ID" value="QTA73102.1"/>
    <property type="molecule type" value="Genomic_DNA"/>
</dbReference>
<evidence type="ECO:0000313" key="3">
    <source>
        <dbReference type="EMBL" id="QTA73102.1"/>
    </source>
</evidence>
<dbReference type="InterPro" id="IPR056681">
    <property type="entry name" value="DUF7779"/>
</dbReference>
<dbReference type="Pfam" id="PF13374">
    <property type="entry name" value="TPR_10"/>
    <property type="match status" value="1"/>
</dbReference>
<dbReference type="AlphaFoldDB" id="A0A8A3WSV0"/>
<dbReference type="InterPro" id="IPR011990">
    <property type="entry name" value="TPR-like_helical_dom_sf"/>
</dbReference>
<feature type="region of interest" description="Disordered" evidence="1">
    <location>
        <begin position="634"/>
        <end position="742"/>
    </location>
</feature>
<accession>A0A8A3WSV0</accession>
<name>A0A8A3WSV0_EPING</name>
<sequence length="742" mass="83327">MLCSSIASRFGGKSQLAIEYCYRTHERSPQTWVLWAHASNTTRLEQDFREIAEKLKIRGGKQPQADAFQLVHDWLRDKKNGCWLLVVDNADDAGVMSAQGSISQQSQTIIGASAGNRGGALQKRLFEYLPPSEHGSVLVTSRTRQAAMQLVEDQDIIPIEPMDAAAARTLLRRKLGDDADKEGMEGSIKELAAALDHMPLALAQAAACIRRRAPRCSVQQYLKEYQQSDGRATSLLNHAAGHLRRDKSASNAILITWQILFDHVRSIRPSAADLLSLMCFFDRQGIPEDLLYGYHSPAKDGDTEDVDTDDENTKNVDTENNNAFDDDLDTLRDYSFVTVTKDVNMFEMHSLVQLATRKWLESQDQLIKWREQFISNLCAKLPDKEYKNWERCQLLFPHAKVAMTQRPQSRKSLEEWARMLYNAGFSLALALQDQARKKESEEMYRELLAIKENVLGRDHPDTLISAHNLASTLASQGMLKEAEVIYRRTLATKEDMLGHEHPSTLASVTSLAHLLADRGCYGESLALFDKACVGCAKDIGEDHPDTRRCYKNRSVIASRDQSESIAIRERNLSSVRYLADQYATQRLFDASTALYDKAYAEFHKVLGEDHPITRECYEDRSRLASWLQARTSAEAGASSTPFDEELVASEETSSTVSPATEAEDGLRAPPVEKAANLQKRTATDRSSPKKDHNGSAPNGQVSRIPRWSGKPENQSLRRKIKLQSSVTSLQQKNMSFRDTQAR</sequence>
<evidence type="ECO:0000259" key="2">
    <source>
        <dbReference type="Pfam" id="PF25000"/>
    </source>
</evidence>
<protein>
    <recommendedName>
        <fullName evidence="2">DUF7779 domain-containing protein</fullName>
    </recommendedName>
</protein>
<evidence type="ECO:0000256" key="1">
    <source>
        <dbReference type="SAM" id="MobiDB-lite"/>
    </source>
</evidence>
<feature type="compositionally biased region" description="Basic and acidic residues" evidence="1">
    <location>
        <begin position="681"/>
        <end position="693"/>
    </location>
</feature>
<dbReference type="Gene3D" id="1.25.40.10">
    <property type="entry name" value="Tetratricopeptide repeat domain"/>
    <property type="match status" value="1"/>
</dbReference>
<feature type="compositionally biased region" description="Polar residues" evidence="1">
    <location>
        <begin position="722"/>
        <end position="742"/>
    </location>
</feature>
<proteinExistence type="predicted"/>
<dbReference type="Pfam" id="PF25000">
    <property type="entry name" value="DUF7779"/>
    <property type="match status" value="1"/>
</dbReference>
<dbReference type="SUPFAM" id="SSF48452">
    <property type="entry name" value="TPR-like"/>
    <property type="match status" value="1"/>
</dbReference>
<dbReference type="PANTHER" id="PTHR46082:SF6">
    <property type="entry name" value="AAA+ ATPASE DOMAIN-CONTAINING PROTEIN-RELATED"/>
    <property type="match status" value="1"/>
</dbReference>
<dbReference type="Pfam" id="PF13424">
    <property type="entry name" value="TPR_12"/>
    <property type="match status" value="1"/>
</dbReference>
<dbReference type="Gene3D" id="3.40.50.300">
    <property type="entry name" value="P-loop containing nucleotide triphosphate hydrolases"/>
    <property type="match status" value="1"/>
</dbReference>
<dbReference type="InterPro" id="IPR027417">
    <property type="entry name" value="P-loop_NTPase"/>
</dbReference>
<reference evidence="3" key="1">
    <citation type="submission" date="2020-01" db="EMBL/GenBank/DDBJ databases">
        <authorList>
            <person name="Liu X."/>
        </authorList>
    </citation>
    <scope>NUCLEOTIDE SEQUENCE</scope>
    <source>
        <strain evidence="3">40.3</strain>
    </source>
</reference>
<feature type="region of interest" description="Disordered" evidence="1">
    <location>
        <begin position="301"/>
        <end position="321"/>
    </location>
</feature>
<organism evidence="3">
    <name type="scientific">Epicoccum nigrum</name>
    <name type="common">Soil fungus</name>
    <name type="synonym">Epicoccum purpurascens</name>
    <dbReference type="NCBI Taxonomy" id="105696"/>
    <lineage>
        <taxon>Eukaryota</taxon>
        <taxon>Fungi</taxon>
        <taxon>Dikarya</taxon>
        <taxon>Ascomycota</taxon>
        <taxon>Pezizomycotina</taxon>
        <taxon>Dothideomycetes</taxon>
        <taxon>Pleosporomycetidae</taxon>
        <taxon>Pleosporales</taxon>
        <taxon>Pleosporineae</taxon>
        <taxon>Didymellaceae</taxon>
        <taxon>Epicoccum</taxon>
    </lineage>
</organism>
<dbReference type="SUPFAM" id="SSF52540">
    <property type="entry name" value="P-loop containing nucleoside triphosphate hydrolases"/>
    <property type="match status" value="1"/>
</dbReference>
<feature type="domain" description="DUF7779" evidence="2">
    <location>
        <begin position="266"/>
        <end position="363"/>
    </location>
</feature>